<dbReference type="Proteomes" id="UP000185669">
    <property type="component" value="Unassembled WGS sequence"/>
</dbReference>
<keyword evidence="4 6" id="KW-1133">Transmembrane helix</keyword>
<gene>
    <name evidence="7" type="ORF">SAMN05421834_110116</name>
</gene>
<dbReference type="PANTHER" id="PTHR34857:SF2">
    <property type="entry name" value="SLL0384 PROTEIN"/>
    <property type="match status" value="1"/>
</dbReference>
<keyword evidence="2" id="KW-1003">Cell membrane</keyword>
<dbReference type="EMBL" id="FTNC01000010">
    <property type="protein sequence ID" value="SIQ95734.1"/>
    <property type="molecule type" value="Genomic_DNA"/>
</dbReference>
<keyword evidence="5 6" id="KW-0472">Membrane</keyword>
<organism evidence="7 8">
    <name type="scientific">Halanaerobium kushneri</name>
    <dbReference type="NCBI Taxonomy" id="56779"/>
    <lineage>
        <taxon>Bacteria</taxon>
        <taxon>Bacillati</taxon>
        <taxon>Bacillota</taxon>
        <taxon>Clostridia</taxon>
        <taxon>Halanaerobiales</taxon>
        <taxon>Halanaerobiaceae</taxon>
        <taxon>Halanaerobium</taxon>
    </lineage>
</organism>
<feature type="transmembrane region" description="Helical" evidence="6">
    <location>
        <begin position="9"/>
        <end position="38"/>
    </location>
</feature>
<feature type="transmembrane region" description="Helical" evidence="6">
    <location>
        <begin position="196"/>
        <end position="216"/>
    </location>
</feature>
<dbReference type="OrthoDB" id="8585740at2"/>
<dbReference type="STRING" id="56779.SAMN05421834_110116"/>
<protein>
    <submittedName>
        <fullName evidence="7">Cobalt/nickel transport system permease protein</fullName>
    </submittedName>
</protein>
<dbReference type="RefSeq" id="WP_076544989.1">
    <property type="nucleotide sequence ID" value="NZ_FTNC01000010.1"/>
</dbReference>
<dbReference type="AlphaFoldDB" id="A0A1N6X024"/>
<accession>A0A1N6X024</accession>
<feature type="transmembrane region" description="Helical" evidence="6">
    <location>
        <begin position="106"/>
        <end position="123"/>
    </location>
</feature>
<evidence type="ECO:0000313" key="7">
    <source>
        <dbReference type="EMBL" id="SIQ95734.1"/>
    </source>
</evidence>
<dbReference type="InterPro" id="IPR051611">
    <property type="entry name" value="ECF_transporter_component"/>
</dbReference>
<name>A0A1N6X024_9FIRM</name>
<feature type="transmembrane region" description="Helical" evidence="6">
    <location>
        <begin position="50"/>
        <end position="68"/>
    </location>
</feature>
<feature type="transmembrane region" description="Helical" evidence="6">
    <location>
        <begin position="75"/>
        <end position="94"/>
    </location>
</feature>
<dbReference type="GO" id="GO:0005886">
    <property type="term" value="C:plasma membrane"/>
    <property type="evidence" value="ECO:0007669"/>
    <property type="project" value="UniProtKB-ARBA"/>
</dbReference>
<proteinExistence type="predicted"/>
<evidence type="ECO:0000256" key="5">
    <source>
        <dbReference type="ARBA" id="ARBA00023136"/>
    </source>
</evidence>
<dbReference type="PANTHER" id="PTHR34857">
    <property type="entry name" value="SLL0384 PROTEIN"/>
    <property type="match status" value="1"/>
</dbReference>
<dbReference type="InterPro" id="IPR003339">
    <property type="entry name" value="ABC/ECF_trnsptr_transmembrane"/>
</dbReference>
<reference evidence="8" key="1">
    <citation type="submission" date="2017-01" db="EMBL/GenBank/DDBJ databases">
        <authorList>
            <person name="Varghese N."/>
            <person name="Submissions S."/>
        </authorList>
    </citation>
    <scope>NUCLEOTIDE SEQUENCE [LARGE SCALE GENOMIC DNA]</scope>
    <source>
        <strain evidence="8">ATCC 700103</strain>
    </source>
</reference>
<keyword evidence="3 6" id="KW-0812">Transmembrane</keyword>
<evidence type="ECO:0000256" key="4">
    <source>
        <dbReference type="ARBA" id="ARBA00022989"/>
    </source>
</evidence>
<dbReference type="Pfam" id="PF02361">
    <property type="entry name" value="CbiQ"/>
    <property type="match status" value="1"/>
</dbReference>
<evidence type="ECO:0000256" key="3">
    <source>
        <dbReference type="ARBA" id="ARBA00022692"/>
    </source>
</evidence>
<evidence type="ECO:0000256" key="2">
    <source>
        <dbReference type="ARBA" id="ARBA00022475"/>
    </source>
</evidence>
<sequence>MKNTAGGKLIVYLIGIITILIVKSISLHFIMAIFLLTIDLYQGLLDKLKRLFLFFLPFLITAALLVWFQNEKNWILVHRLITIIMWNVLILKNFAEQDLKEGLAQLNFPDLIILTIFFILRYFRVIKEEINRLMRARKLRGAKIKNKFFNIKEYIIIAQIIGSSLERSLKRSDRIYKAMRLRGLKSETFVKSKQKLIISWQPIFLTIFSAALIILLDRGW</sequence>
<comment type="subcellular location">
    <subcellularLocation>
        <location evidence="1">Membrane</location>
        <topology evidence="1">Multi-pass membrane protein</topology>
    </subcellularLocation>
</comment>
<evidence type="ECO:0000256" key="1">
    <source>
        <dbReference type="ARBA" id="ARBA00004141"/>
    </source>
</evidence>
<evidence type="ECO:0000256" key="6">
    <source>
        <dbReference type="SAM" id="Phobius"/>
    </source>
</evidence>
<evidence type="ECO:0000313" key="8">
    <source>
        <dbReference type="Proteomes" id="UP000185669"/>
    </source>
</evidence>
<dbReference type="CDD" id="cd16914">
    <property type="entry name" value="EcfT"/>
    <property type="match status" value="1"/>
</dbReference>
<keyword evidence="8" id="KW-1185">Reference proteome</keyword>